<reference evidence="2" key="2">
    <citation type="submission" date="2025-08" db="UniProtKB">
        <authorList>
            <consortium name="Ensembl"/>
        </authorList>
    </citation>
    <scope>IDENTIFICATION</scope>
</reference>
<reference evidence="2" key="3">
    <citation type="submission" date="2025-09" db="UniProtKB">
        <authorList>
            <consortium name="Ensembl"/>
        </authorList>
    </citation>
    <scope>IDENTIFICATION</scope>
</reference>
<evidence type="ECO:0000313" key="2">
    <source>
        <dbReference type="Ensembl" id="ENSHHUP00000019851.1"/>
    </source>
</evidence>
<dbReference type="AlphaFoldDB" id="A0A4W5L405"/>
<proteinExistence type="predicted"/>
<sequence>MPIEQEDPHTYDSSAHNGDCTLERPVFNKEEEEEELNKWRMMKSSSDEAGQSEEMTEMMVGGPQGPSEAPQCTQEKQGQWGRSVIQPLLSPLELLKPGQTPHHYLHPHRNLSVLWSFSGQNHTFLNDNEASLNGGGGGPMERADTSRGKPFQCRYCPYSATQKGNLKTHVLCVHRRPFDSSLYPDRRLRRPRANAPVTPYTSQEGSASSSYLSQSIMGLGEAHRPTPTGRDITMTSLCGT</sequence>
<feature type="compositionally biased region" description="Basic and acidic residues" evidence="1">
    <location>
        <begin position="1"/>
        <end position="10"/>
    </location>
</feature>
<gene>
    <name evidence="2" type="primary">ZNF536</name>
</gene>
<dbReference type="Proteomes" id="UP000314982">
    <property type="component" value="Unassembled WGS sequence"/>
</dbReference>
<protein>
    <submittedName>
        <fullName evidence="2">Zinc finger protein 536</fullName>
    </submittedName>
</protein>
<reference evidence="3" key="1">
    <citation type="submission" date="2018-06" db="EMBL/GenBank/DDBJ databases">
        <title>Genome assembly of Danube salmon.</title>
        <authorList>
            <person name="Macqueen D.J."/>
            <person name="Gundappa M.K."/>
        </authorList>
    </citation>
    <scope>NUCLEOTIDE SEQUENCE [LARGE SCALE GENOMIC DNA]</scope>
</reference>
<feature type="compositionally biased region" description="Polar residues" evidence="1">
    <location>
        <begin position="199"/>
        <end position="209"/>
    </location>
</feature>
<feature type="region of interest" description="Disordered" evidence="1">
    <location>
        <begin position="221"/>
        <end position="240"/>
    </location>
</feature>
<name>A0A4W5L405_9TELE</name>
<feature type="region of interest" description="Disordered" evidence="1">
    <location>
        <begin position="186"/>
        <end position="209"/>
    </location>
</feature>
<dbReference type="FunFam" id="3.30.160.60:FF:001673">
    <property type="entry name" value="Zinc finger protein 536"/>
    <property type="match status" value="1"/>
</dbReference>
<organism evidence="2 3">
    <name type="scientific">Hucho hucho</name>
    <name type="common">huchen</name>
    <dbReference type="NCBI Taxonomy" id="62062"/>
    <lineage>
        <taxon>Eukaryota</taxon>
        <taxon>Metazoa</taxon>
        <taxon>Chordata</taxon>
        <taxon>Craniata</taxon>
        <taxon>Vertebrata</taxon>
        <taxon>Euteleostomi</taxon>
        <taxon>Actinopterygii</taxon>
        <taxon>Neopterygii</taxon>
        <taxon>Teleostei</taxon>
        <taxon>Protacanthopterygii</taxon>
        <taxon>Salmoniformes</taxon>
        <taxon>Salmonidae</taxon>
        <taxon>Salmoninae</taxon>
        <taxon>Hucho</taxon>
    </lineage>
</organism>
<dbReference type="Ensembl" id="ENSHHUT00000020584.1">
    <property type="protein sequence ID" value="ENSHHUP00000019851.1"/>
    <property type="gene ID" value="ENSHHUG00000012428.1"/>
</dbReference>
<evidence type="ECO:0000313" key="3">
    <source>
        <dbReference type="Proteomes" id="UP000314982"/>
    </source>
</evidence>
<dbReference type="GeneTree" id="ENSGT00940000156397"/>
<feature type="region of interest" description="Disordered" evidence="1">
    <location>
        <begin position="1"/>
        <end position="77"/>
    </location>
</feature>
<evidence type="ECO:0000256" key="1">
    <source>
        <dbReference type="SAM" id="MobiDB-lite"/>
    </source>
</evidence>
<accession>A0A4W5L405</accession>
<dbReference type="InterPro" id="IPR036236">
    <property type="entry name" value="Znf_C2H2_sf"/>
</dbReference>
<dbReference type="Gene3D" id="3.30.160.60">
    <property type="entry name" value="Classic Zinc Finger"/>
    <property type="match status" value="1"/>
</dbReference>
<dbReference type="SUPFAM" id="SSF57667">
    <property type="entry name" value="beta-beta-alpha zinc fingers"/>
    <property type="match status" value="1"/>
</dbReference>
<keyword evidence="3" id="KW-1185">Reference proteome</keyword>